<evidence type="ECO:0000313" key="9">
    <source>
        <dbReference type="EMBL" id="WOE75644.1"/>
    </source>
</evidence>
<dbReference type="Gene3D" id="3.20.20.80">
    <property type="entry name" value="Glycosidases"/>
    <property type="match status" value="1"/>
</dbReference>
<proteinExistence type="inferred from homology"/>
<dbReference type="RefSeq" id="WP_317082729.1">
    <property type="nucleotide sequence ID" value="NZ_CP136594.1"/>
</dbReference>
<evidence type="ECO:0000256" key="1">
    <source>
        <dbReference type="ARBA" id="ARBA00004071"/>
    </source>
</evidence>
<reference evidence="9 10" key="1">
    <citation type="submission" date="2023-10" db="EMBL/GenBank/DDBJ databases">
        <title>Complete genome sequence of a Sphingomonadaceae bacterium.</title>
        <authorList>
            <person name="Yan C."/>
        </authorList>
    </citation>
    <scope>NUCLEOTIDE SEQUENCE [LARGE SCALE GENOMIC DNA]</scope>
    <source>
        <strain evidence="9 10">SCSIO 66989</strain>
    </source>
</reference>
<sequence length="433" mass="48273">MPRTEHWFEPARFGLFVHWGPWAQAGWEASWPLVGGVVGLPLGQDIPADTYHANAETWQPNPAAPEEWIAAAAAAGMRYAVLTTRHHDGFALWPSSYGDYGVARTAPGVDIVGEFVAACRRHGLKIGLYYSLPDWHHPAYPPFTDAMRPYVFGQYPAPTAEGLAEYQAYLRGQITELLTDYGTIETIWFDGAWERSPEMWDVDGLEQLIRQLQPDILINNRLPNHGDFDTPEQFVPPEPPPGPWETCLTMNKSWGFNAIDDHYKSPATLIHTLCEVAGKGGNLLLNIGPDGDGHIPQPQADRLAHFQRWMERNGEAIIGSSAGLKPWQFHGPTTLKGQMLYCHLLMQPVAPVSVRGVPVHHLQQVRILGHSEALPYEIRVPVMDELMDIDGMGEVMIDVPEAYRDPVATVLVLEFDCDPARFEPVAPDMENLA</sequence>
<dbReference type="Proteomes" id="UP001302429">
    <property type="component" value="Chromosome"/>
</dbReference>
<protein>
    <recommendedName>
        <fullName evidence="3">alpha-L-fucosidase</fullName>
        <ecNumber evidence="3">3.2.1.51</ecNumber>
    </recommendedName>
</protein>
<feature type="domain" description="Glycoside hydrolase family 29 N-terminal" evidence="8">
    <location>
        <begin position="4"/>
        <end position="315"/>
    </location>
</feature>
<name>A0AA97F752_9SPHN</name>
<evidence type="ECO:0000256" key="2">
    <source>
        <dbReference type="ARBA" id="ARBA00007951"/>
    </source>
</evidence>
<dbReference type="GO" id="GO:0006004">
    <property type="term" value="P:fucose metabolic process"/>
    <property type="evidence" value="ECO:0007669"/>
    <property type="project" value="InterPro"/>
</dbReference>
<dbReference type="InterPro" id="IPR016286">
    <property type="entry name" value="FUC_metazoa-typ"/>
</dbReference>
<keyword evidence="5" id="KW-0378">Hydrolase</keyword>
<keyword evidence="10" id="KW-1185">Reference proteome</keyword>
<dbReference type="PIRSF" id="PIRSF001092">
    <property type="entry name" value="Alpha-L-fucosidase"/>
    <property type="match status" value="1"/>
</dbReference>
<evidence type="ECO:0000256" key="5">
    <source>
        <dbReference type="ARBA" id="ARBA00022801"/>
    </source>
</evidence>
<dbReference type="EC" id="3.2.1.51" evidence="3"/>
<dbReference type="KEGG" id="acoa:RB602_02710"/>
<dbReference type="InterPro" id="IPR057739">
    <property type="entry name" value="Glyco_hydro_29_N"/>
</dbReference>
<accession>A0AA97F752</accession>
<dbReference type="PRINTS" id="PR00741">
    <property type="entry name" value="GLHYDRLASE29"/>
</dbReference>
<feature type="site" description="May be important for catalysis" evidence="7">
    <location>
        <position position="247"/>
    </location>
</feature>
<evidence type="ECO:0000256" key="4">
    <source>
        <dbReference type="ARBA" id="ARBA00022729"/>
    </source>
</evidence>
<dbReference type="PANTHER" id="PTHR10030">
    <property type="entry name" value="ALPHA-L-FUCOSIDASE"/>
    <property type="match status" value="1"/>
</dbReference>
<dbReference type="GO" id="GO:0005764">
    <property type="term" value="C:lysosome"/>
    <property type="evidence" value="ECO:0007669"/>
    <property type="project" value="TreeGrafter"/>
</dbReference>
<dbReference type="InterPro" id="IPR017853">
    <property type="entry name" value="GH"/>
</dbReference>
<dbReference type="Pfam" id="PF01120">
    <property type="entry name" value="Alpha_L_fucos"/>
    <property type="match status" value="1"/>
</dbReference>
<dbReference type="GO" id="GO:0016139">
    <property type="term" value="P:glycoside catabolic process"/>
    <property type="evidence" value="ECO:0007669"/>
    <property type="project" value="TreeGrafter"/>
</dbReference>
<evidence type="ECO:0000313" key="10">
    <source>
        <dbReference type="Proteomes" id="UP001302429"/>
    </source>
</evidence>
<dbReference type="GO" id="GO:0004560">
    <property type="term" value="F:alpha-L-fucosidase activity"/>
    <property type="evidence" value="ECO:0007669"/>
    <property type="project" value="InterPro"/>
</dbReference>
<dbReference type="SMART" id="SM00812">
    <property type="entry name" value="Alpha_L_fucos"/>
    <property type="match status" value="1"/>
</dbReference>
<evidence type="ECO:0000256" key="6">
    <source>
        <dbReference type="ARBA" id="ARBA00023295"/>
    </source>
</evidence>
<gene>
    <name evidence="9" type="ORF">RB602_02710</name>
</gene>
<dbReference type="EMBL" id="CP136594">
    <property type="protein sequence ID" value="WOE75644.1"/>
    <property type="molecule type" value="Genomic_DNA"/>
</dbReference>
<organism evidence="9 10">
    <name type="scientific">Alterisphingorhabdus coralli</name>
    <dbReference type="NCBI Taxonomy" id="3071408"/>
    <lineage>
        <taxon>Bacteria</taxon>
        <taxon>Pseudomonadati</taxon>
        <taxon>Pseudomonadota</taxon>
        <taxon>Alphaproteobacteria</taxon>
        <taxon>Sphingomonadales</taxon>
        <taxon>Sphingomonadaceae</taxon>
        <taxon>Alterisphingorhabdus (ex Yan et al. 2024)</taxon>
    </lineage>
</organism>
<dbReference type="AlphaFoldDB" id="A0AA97F752"/>
<comment type="similarity">
    <text evidence="2">Belongs to the glycosyl hydrolase 29 family.</text>
</comment>
<evidence type="ECO:0000256" key="3">
    <source>
        <dbReference type="ARBA" id="ARBA00012662"/>
    </source>
</evidence>
<evidence type="ECO:0000259" key="8">
    <source>
        <dbReference type="Pfam" id="PF01120"/>
    </source>
</evidence>
<keyword evidence="4" id="KW-0732">Signal</keyword>
<dbReference type="InterPro" id="IPR000933">
    <property type="entry name" value="Glyco_hydro_29"/>
</dbReference>
<evidence type="ECO:0000256" key="7">
    <source>
        <dbReference type="PIRSR" id="PIRSR001092-1"/>
    </source>
</evidence>
<keyword evidence="6" id="KW-0326">Glycosidase</keyword>
<comment type="function">
    <text evidence="1">Alpha-L-fucosidase is responsible for hydrolyzing the alpha-1,6-linked fucose joined to the reducing-end N-acetylglucosamine of the carbohydrate moieties of glycoproteins.</text>
</comment>
<dbReference type="SUPFAM" id="SSF51445">
    <property type="entry name" value="(Trans)glycosidases"/>
    <property type="match status" value="1"/>
</dbReference>
<dbReference type="PANTHER" id="PTHR10030:SF37">
    <property type="entry name" value="ALPHA-L-FUCOSIDASE-RELATED"/>
    <property type="match status" value="1"/>
</dbReference>